<dbReference type="PIRSF" id="PIRSF034285">
    <property type="entry name" value="UCP034285"/>
    <property type="match status" value="1"/>
</dbReference>
<name>A0A0S3PRE9_9BRAD</name>
<dbReference type="EMBL" id="AP014946">
    <property type="protein sequence ID" value="BAT58522.1"/>
    <property type="molecule type" value="Genomic_DNA"/>
</dbReference>
<dbReference type="InterPro" id="IPR017026">
    <property type="entry name" value="ImuA"/>
</dbReference>
<dbReference type="OrthoDB" id="7202530at2"/>
<dbReference type="InterPro" id="IPR027417">
    <property type="entry name" value="P-loop_NTPase"/>
</dbReference>
<evidence type="ECO:0000313" key="2">
    <source>
        <dbReference type="EMBL" id="BAT58522.1"/>
    </source>
</evidence>
<evidence type="ECO:0000313" key="3">
    <source>
        <dbReference type="Proteomes" id="UP000236884"/>
    </source>
</evidence>
<evidence type="ECO:0000256" key="1">
    <source>
        <dbReference type="SAM" id="MobiDB-lite"/>
    </source>
</evidence>
<dbReference type="RefSeq" id="WP_096352570.1">
    <property type="nucleotide sequence ID" value="NZ_AP014946.1"/>
</dbReference>
<dbReference type="KEGG" id="vgo:GJW-30_1_01048"/>
<protein>
    <recommendedName>
        <fullName evidence="4">Protein ImuA</fullName>
    </recommendedName>
</protein>
<dbReference type="AlphaFoldDB" id="A0A0S3PRE9"/>
<organism evidence="2 3">
    <name type="scientific">Variibacter gotjawalensis</name>
    <dbReference type="NCBI Taxonomy" id="1333996"/>
    <lineage>
        <taxon>Bacteria</taxon>
        <taxon>Pseudomonadati</taxon>
        <taxon>Pseudomonadota</taxon>
        <taxon>Alphaproteobacteria</taxon>
        <taxon>Hyphomicrobiales</taxon>
        <taxon>Nitrobacteraceae</taxon>
        <taxon>Variibacter</taxon>
    </lineage>
</organism>
<keyword evidence="3" id="KW-1185">Reference proteome</keyword>
<dbReference type="SUPFAM" id="SSF52540">
    <property type="entry name" value="P-loop containing nucleoside triphosphate hydrolases"/>
    <property type="match status" value="1"/>
</dbReference>
<reference evidence="2 3" key="1">
    <citation type="submission" date="2015-08" db="EMBL/GenBank/DDBJ databases">
        <title>Investigation of the bacterial diversity of lava forest soil.</title>
        <authorList>
            <person name="Lee J.S."/>
        </authorList>
    </citation>
    <scope>NUCLEOTIDE SEQUENCE [LARGE SCALE GENOMIC DNA]</scope>
    <source>
        <strain evidence="2 3">GJW-30</strain>
    </source>
</reference>
<evidence type="ECO:0008006" key="4">
    <source>
        <dbReference type="Google" id="ProtNLM"/>
    </source>
</evidence>
<feature type="region of interest" description="Disordered" evidence="1">
    <location>
        <begin position="235"/>
        <end position="267"/>
    </location>
</feature>
<gene>
    <name evidence="2" type="ORF">GJW-30_1_01048</name>
</gene>
<dbReference type="Gene3D" id="3.40.50.300">
    <property type="entry name" value="P-loop containing nucleotide triphosphate hydrolases"/>
    <property type="match status" value="1"/>
</dbReference>
<dbReference type="Proteomes" id="UP000236884">
    <property type="component" value="Chromosome"/>
</dbReference>
<sequence length="267" mass="28112">MTRDALAALRRTLATLQQGPPSAPALFSTGAATIDESLGGGLAHAGMHELYAREGFADAAAVAGFGLGLALRAADTRHIVWVRQTYVDTEAGWLYGSGLSAFGLDPARLVLVRARDPTAALRATAEAARCAALGAVIVELWGSPPVLDLKASRRLALALQQSGVTLLMMRLGAEPSPSAAMTRWSVSSRASAALEANAPGRPAFDIHLLRHRAGITGRWSLEWDRDDIAFADPAPLSRPLVSVPRGQPAAADADRPAERSADWRRAG</sequence>
<accession>A0A0S3PRE9</accession>
<proteinExistence type="predicted"/>
<feature type="compositionally biased region" description="Basic and acidic residues" evidence="1">
    <location>
        <begin position="252"/>
        <end position="267"/>
    </location>
</feature>